<dbReference type="InterPro" id="IPR024529">
    <property type="entry name" value="ECF_trnsprt_substrate-spec"/>
</dbReference>
<gene>
    <name evidence="2" type="ORF">SAMN02744037_02187</name>
</gene>
<dbReference type="AlphaFoldDB" id="A0A1M6RUX6"/>
<accession>A0A1M6RUX6</accession>
<dbReference type="STRING" id="1123349.SAMN02744037_02187"/>
<keyword evidence="3" id="KW-1185">Reference proteome</keyword>
<feature type="transmembrane region" description="Helical" evidence="1">
    <location>
        <begin position="84"/>
        <end position="106"/>
    </location>
</feature>
<keyword evidence="1" id="KW-1133">Transmembrane helix</keyword>
<dbReference type="Proteomes" id="UP000242497">
    <property type="component" value="Unassembled WGS sequence"/>
</dbReference>
<evidence type="ECO:0000313" key="3">
    <source>
        <dbReference type="Proteomes" id="UP000242497"/>
    </source>
</evidence>
<dbReference type="GO" id="GO:0022857">
    <property type="term" value="F:transmembrane transporter activity"/>
    <property type="evidence" value="ECO:0007669"/>
    <property type="project" value="InterPro"/>
</dbReference>
<feature type="transmembrane region" description="Helical" evidence="1">
    <location>
        <begin position="118"/>
        <end position="141"/>
    </location>
</feature>
<dbReference type="Gene3D" id="1.10.1760.20">
    <property type="match status" value="1"/>
</dbReference>
<reference evidence="3" key="1">
    <citation type="submission" date="2016-11" db="EMBL/GenBank/DDBJ databases">
        <authorList>
            <person name="Varghese N."/>
            <person name="Submissions S."/>
        </authorList>
    </citation>
    <scope>NUCLEOTIDE SEQUENCE [LARGE SCALE GENOMIC DNA]</scope>
    <source>
        <strain evidence="3">DSM 15518</strain>
    </source>
</reference>
<organism evidence="2 3">
    <name type="scientific">Tepidibacter formicigenes DSM 15518</name>
    <dbReference type="NCBI Taxonomy" id="1123349"/>
    <lineage>
        <taxon>Bacteria</taxon>
        <taxon>Bacillati</taxon>
        <taxon>Bacillota</taxon>
        <taxon>Clostridia</taxon>
        <taxon>Peptostreptococcales</taxon>
        <taxon>Peptostreptococcaceae</taxon>
        <taxon>Tepidibacter</taxon>
    </lineage>
</organism>
<evidence type="ECO:0000256" key="1">
    <source>
        <dbReference type="SAM" id="Phobius"/>
    </source>
</evidence>
<dbReference type="Pfam" id="PF12822">
    <property type="entry name" value="ECF_trnsprt"/>
    <property type="match status" value="1"/>
</dbReference>
<feature type="transmembrane region" description="Helical" evidence="1">
    <location>
        <begin position="161"/>
        <end position="185"/>
    </location>
</feature>
<feature type="transmembrane region" description="Helical" evidence="1">
    <location>
        <begin position="12"/>
        <end position="35"/>
    </location>
</feature>
<sequence>MIATRSLSTKKMTVIGMLGAISIVLGMTPLGFIPIGPTKATIMHIPVIIGAILEGPLVGAAIGLIFGIFSLIQSITSPTPVSFVFWNPLVSIVPRILIGLVSYYAYSGIKNIIKNETISVALTGAIGTLTNTIGVLSMIYLLYGVKFVEAIGADINSVGKIILGIGITNGIPEIIVAILIVTGVMRGLKLIKK</sequence>
<proteinExistence type="predicted"/>
<evidence type="ECO:0000313" key="2">
    <source>
        <dbReference type="EMBL" id="SHK36234.1"/>
    </source>
</evidence>
<name>A0A1M6RUX6_9FIRM</name>
<keyword evidence="1" id="KW-0472">Membrane</keyword>
<dbReference type="OrthoDB" id="9813540at2"/>
<feature type="transmembrane region" description="Helical" evidence="1">
    <location>
        <begin position="47"/>
        <end position="72"/>
    </location>
</feature>
<dbReference type="EMBL" id="FRAE01000062">
    <property type="protein sequence ID" value="SHK36234.1"/>
    <property type="molecule type" value="Genomic_DNA"/>
</dbReference>
<protein>
    <submittedName>
        <fullName evidence="2">Uncharacterized membrane protein</fullName>
    </submittedName>
</protein>
<dbReference type="RefSeq" id="WP_072889924.1">
    <property type="nucleotide sequence ID" value="NZ_FRAE01000062.1"/>
</dbReference>
<keyword evidence="1" id="KW-0812">Transmembrane</keyword>